<dbReference type="AlphaFoldDB" id="A0A2K8KH52"/>
<proteinExistence type="predicted"/>
<reference evidence="3 4" key="1">
    <citation type="submission" date="2017-11" db="EMBL/GenBank/DDBJ databases">
        <title>Revised Sequence and Annotation of the Rhodobaca barguzinensis strain alga05 Genome.</title>
        <authorList>
            <person name="Kopejtka K."/>
            <person name="Tomasch J.M."/>
            <person name="Bunk B."/>
            <person name="Koblizek M."/>
        </authorList>
    </citation>
    <scope>NUCLEOTIDE SEQUENCE [LARGE SCALE GENOMIC DNA]</scope>
    <source>
        <strain evidence="4">alga05</strain>
    </source>
</reference>
<sequence length="104" mass="10022">MTGFYVTLPTLALAAFATTSIAQDAPAGAGATGCDVGSFSAVVSERTGEVLYWTNSTCPATSGPSDSPASDDAPAGLDMGDRNGSGSEGGSNGSPSVEEGGSPA</sequence>
<feature type="signal peptide" evidence="2">
    <location>
        <begin position="1"/>
        <end position="22"/>
    </location>
</feature>
<evidence type="ECO:0000313" key="4">
    <source>
        <dbReference type="Proteomes" id="UP000228948"/>
    </source>
</evidence>
<dbReference type="Proteomes" id="UP000228948">
    <property type="component" value="Chromosome"/>
</dbReference>
<keyword evidence="2" id="KW-0732">Signal</keyword>
<dbReference type="EMBL" id="CP024899">
    <property type="protein sequence ID" value="ATX67105.1"/>
    <property type="molecule type" value="Genomic_DNA"/>
</dbReference>
<gene>
    <name evidence="3" type="ORF">BG454_15825</name>
</gene>
<feature type="compositionally biased region" description="Low complexity" evidence="1">
    <location>
        <begin position="59"/>
        <end position="78"/>
    </location>
</feature>
<evidence type="ECO:0000313" key="3">
    <source>
        <dbReference type="EMBL" id="ATX67105.1"/>
    </source>
</evidence>
<evidence type="ECO:0000256" key="2">
    <source>
        <dbReference type="SAM" id="SignalP"/>
    </source>
</evidence>
<protein>
    <submittedName>
        <fullName evidence="3">Uncharacterized protein</fullName>
    </submittedName>
</protein>
<dbReference type="KEGG" id="rbg:BG454_15825"/>
<accession>A0A2K8KH52</accession>
<name>A0A2K8KH52_9RHOB</name>
<feature type="region of interest" description="Disordered" evidence="1">
    <location>
        <begin position="57"/>
        <end position="104"/>
    </location>
</feature>
<feature type="compositionally biased region" description="Low complexity" evidence="1">
    <location>
        <begin position="93"/>
        <end position="104"/>
    </location>
</feature>
<evidence type="ECO:0000256" key="1">
    <source>
        <dbReference type="SAM" id="MobiDB-lite"/>
    </source>
</evidence>
<keyword evidence="4" id="KW-1185">Reference proteome</keyword>
<organism evidence="3 4">
    <name type="scientific">Roseinatronobacter bogoriensis subsp. barguzinensis</name>
    <dbReference type="NCBI Taxonomy" id="441209"/>
    <lineage>
        <taxon>Bacteria</taxon>
        <taxon>Pseudomonadati</taxon>
        <taxon>Pseudomonadota</taxon>
        <taxon>Alphaproteobacteria</taxon>
        <taxon>Rhodobacterales</taxon>
        <taxon>Paracoccaceae</taxon>
        <taxon>Roseinatronobacter</taxon>
    </lineage>
</organism>
<feature type="chain" id="PRO_5014843034" evidence="2">
    <location>
        <begin position="23"/>
        <end position="104"/>
    </location>
</feature>